<dbReference type="GO" id="GO:0055105">
    <property type="term" value="F:ubiquitin-protein transferase inhibitor activity"/>
    <property type="evidence" value="ECO:0007669"/>
    <property type="project" value="TreeGrafter"/>
</dbReference>
<dbReference type="InterPro" id="IPR019516">
    <property type="entry name" value="Glomulin/ALF4"/>
</dbReference>
<protein>
    <recommendedName>
        <fullName evidence="3">Aberrant root formation protein 4</fullName>
    </recommendedName>
</protein>
<dbReference type="Pfam" id="PF08568">
    <property type="entry name" value="Kinetochor_Ybp2"/>
    <property type="match status" value="2"/>
</dbReference>
<dbReference type="EMBL" id="JAIWQS010000011">
    <property type="protein sequence ID" value="KAJ8751789.1"/>
    <property type="molecule type" value="Genomic_DNA"/>
</dbReference>
<dbReference type="AlphaFoldDB" id="A0AAV8SII8"/>
<comment type="caution">
    <text evidence="1">The sequence shown here is derived from an EMBL/GenBank/DDBJ whole genome shotgun (WGS) entry which is preliminary data.</text>
</comment>
<reference evidence="1 2" key="1">
    <citation type="submission" date="2021-09" db="EMBL/GenBank/DDBJ databases">
        <title>Genomic insights and catalytic innovation underlie evolution of tropane alkaloids biosynthesis.</title>
        <authorList>
            <person name="Wang Y.-J."/>
            <person name="Tian T."/>
            <person name="Huang J.-P."/>
            <person name="Huang S.-X."/>
        </authorList>
    </citation>
    <scope>NUCLEOTIDE SEQUENCE [LARGE SCALE GENOMIC DNA]</scope>
    <source>
        <strain evidence="1">KIB-2018</strain>
        <tissue evidence="1">Leaf</tissue>
    </source>
</reference>
<dbReference type="Proteomes" id="UP001159364">
    <property type="component" value="Linkage Group LG11"/>
</dbReference>
<dbReference type="InterPro" id="IPR013877">
    <property type="entry name" value="YAP-bd/ALF4/Glomulin"/>
</dbReference>
<dbReference type="PANTHER" id="PTHR15430">
    <property type="entry name" value="GLOMULIN"/>
    <property type="match status" value="1"/>
</dbReference>
<dbReference type="GO" id="GO:0005737">
    <property type="term" value="C:cytoplasm"/>
    <property type="evidence" value="ECO:0007669"/>
    <property type="project" value="TreeGrafter"/>
</dbReference>
<organism evidence="1 2">
    <name type="scientific">Erythroxylum novogranatense</name>
    <dbReference type="NCBI Taxonomy" id="1862640"/>
    <lineage>
        <taxon>Eukaryota</taxon>
        <taxon>Viridiplantae</taxon>
        <taxon>Streptophyta</taxon>
        <taxon>Embryophyta</taxon>
        <taxon>Tracheophyta</taxon>
        <taxon>Spermatophyta</taxon>
        <taxon>Magnoliopsida</taxon>
        <taxon>eudicotyledons</taxon>
        <taxon>Gunneridae</taxon>
        <taxon>Pentapetalae</taxon>
        <taxon>rosids</taxon>
        <taxon>fabids</taxon>
        <taxon>Malpighiales</taxon>
        <taxon>Erythroxylaceae</taxon>
        <taxon>Erythroxylum</taxon>
    </lineage>
</organism>
<keyword evidence="2" id="KW-1185">Reference proteome</keyword>
<evidence type="ECO:0000313" key="1">
    <source>
        <dbReference type="EMBL" id="KAJ8751789.1"/>
    </source>
</evidence>
<gene>
    <name evidence="1" type="ORF">K2173_025975</name>
</gene>
<evidence type="ECO:0008006" key="3">
    <source>
        <dbReference type="Google" id="ProtNLM"/>
    </source>
</evidence>
<name>A0AAV8SII8_9ROSI</name>
<dbReference type="PANTHER" id="PTHR15430:SF1">
    <property type="entry name" value="GLOMULIN"/>
    <property type="match status" value="1"/>
</dbReference>
<proteinExistence type="predicted"/>
<sequence length="603" mass="66915">MESCTKLEEVESDDTSPMVLSLRDSLCSCSNSIESGNESKASELVSFIDSISDAALLDPENEEAEDDAFRVVSEIHRFLFSPSLDQTVRDVFSLELPKAVSCFAGLSDRCLEIADNIIDVLITTSNPRDMLPILCEALDSSSKTINASRCVAPLLNGLSKVFVSIKRRQFEQVKEAIPVILNVLKVISLELNDQDMKCINLFDKALCIADSIRSVCEKLEGRTNEKLRMLVGLYVLQIMALLSLSVGHNISSCLPSVCRMAGFLTYSGFSYHGLITGSEVDAMTRIVFEDCNDEEGTYTNCFCYIKHGASLSVVWGHISDEVAQAARENISSVKYELQTNQTARWGAVRMLNHIISSYKLPWELMTHTIDFLLSIADKNATKTCNDENTDCSIYMPSLCDALQAISKVMIYSPNATLKKNAFEALKRVHADIPTSQKFDIILALMTNSCYPSMNAILMDLVRMELHGCRMTSDNQTHTSLWNADVLNLVKLVLRPPNGGPPPLPEHSDPVLAALNLYRYILMTESSGNTNLSGVLSKENLEEAYNEWLLPLRTLVSGIMAENRNDYDQQGTDIVCALNPVELVLYLCIELVENKIKSCNNSIV</sequence>
<accession>A0AAV8SII8</accession>
<evidence type="ECO:0000313" key="2">
    <source>
        <dbReference type="Proteomes" id="UP001159364"/>
    </source>
</evidence>